<dbReference type="EMBL" id="LAZR01056114">
    <property type="protein sequence ID" value="KKK74876.1"/>
    <property type="molecule type" value="Genomic_DNA"/>
</dbReference>
<dbReference type="AlphaFoldDB" id="A0A0F9ARS3"/>
<evidence type="ECO:0000313" key="1">
    <source>
        <dbReference type="EMBL" id="KKK74876.1"/>
    </source>
</evidence>
<reference evidence="1" key="1">
    <citation type="journal article" date="2015" name="Nature">
        <title>Complex archaea that bridge the gap between prokaryotes and eukaryotes.</title>
        <authorList>
            <person name="Spang A."/>
            <person name="Saw J.H."/>
            <person name="Jorgensen S.L."/>
            <person name="Zaremba-Niedzwiedzka K."/>
            <person name="Martijn J."/>
            <person name="Lind A.E."/>
            <person name="van Eijk R."/>
            <person name="Schleper C."/>
            <person name="Guy L."/>
            <person name="Ettema T.J."/>
        </authorList>
    </citation>
    <scope>NUCLEOTIDE SEQUENCE</scope>
</reference>
<accession>A0A0F9ARS3</accession>
<gene>
    <name evidence="1" type="ORF">LCGC14_2879360</name>
</gene>
<sequence length="117" mass="13272">MMDSTATETWGSRVSTEWAAQLWCRPENEHRDMDVEFATSIARAMQPYLAPFAILEGHDRGFLNEIITELKSTSGESWAVGELVERALILLDFHEEKEGEDAKIRPEVAMERQCLSG</sequence>
<comment type="caution">
    <text evidence="1">The sequence shown here is derived from an EMBL/GenBank/DDBJ whole genome shotgun (WGS) entry which is preliminary data.</text>
</comment>
<organism evidence="1">
    <name type="scientific">marine sediment metagenome</name>
    <dbReference type="NCBI Taxonomy" id="412755"/>
    <lineage>
        <taxon>unclassified sequences</taxon>
        <taxon>metagenomes</taxon>
        <taxon>ecological metagenomes</taxon>
    </lineage>
</organism>
<proteinExistence type="predicted"/>
<protein>
    <submittedName>
        <fullName evidence="1">Uncharacterized protein</fullName>
    </submittedName>
</protein>
<name>A0A0F9ARS3_9ZZZZ</name>